<feature type="transmembrane region" description="Helical" evidence="1">
    <location>
        <begin position="106"/>
        <end position="130"/>
    </location>
</feature>
<keyword evidence="1" id="KW-0472">Membrane</keyword>
<organism evidence="2">
    <name type="scientific">Salmonella enterica</name>
    <name type="common">Salmonella choleraesuis</name>
    <dbReference type="NCBI Taxonomy" id="28901"/>
    <lineage>
        <taxon>Bacteria</taxon>
        <taxon>Pseudomonadati</taxon>
        <taxon>Pseudomonadota</taxon>
        <taxon>Gammaproteobacteria</taxon>
        <taxon>Enterobacterales</taxon>
        <taxon>Enterobacteriaceae</taxon>
        <taxon>Salmonella</taxon>
    </lineage>
</organism>
<reference evidence="2" key="1">
    <citation type="journal article" date="2018" name="Genome Biol.">
        <title>SKESA: strategic k-mer extension for scrupulous assemblies.</title>
        <authorList>
            <person name="Souvorov A."/>
            <person name="Agarwala R."/>
            <person name="Lipman D.J."/>
        </authorList>
    </citation>
    <scope>NUCLEOTIDE SEQUENCE</scope>
    <source>
        <strain evidence="2">MA.03-3818</strain>
    </source>
</reference>
<protein>
    <submittedName>
        <fullName evidence="2">Uncharacterized protein</fullName>
    </submittedName>
</protein>
<accession>A0A742UIR2</accession>
<keyword evidence="1" id="KW-0812">Transmembrane</keyword>
<dbReference type="AlphaFoldDB" id="A0A742UIR2"/>
<feature type="transmembrane region" description="Helical" evidence="1">
    <location>
        <begin position="84"/>
        <end position="100"/>
    </location>
</feature>
<keyword evidence="1" id="KW-1133">Transmembrane helix</keyword>
<evidence type="ECO:0000256" key="1">
    <source>
        <dbReference type="SAM" id="Phobius"/>
    </source>
</evidence>
<comment type="caution">
    <text evidence="2">The sequence shown here is derived from an EMBL/GenBank/DDBJ whole genome shotgun (WGS) entry which is preliminary data.</text>
</comment>
<dbReference type="EMBL" id="DAAUKO010000021">
    <property type="protein sequence ID" value="HAF1616143.1"/>
    <property type="molecule type" value="Genomic_DNA"/>
</dbReference>
<name>A0A742UIR2_SALER</name>
<evidence type="ECO:0000313" key="2">
    <source>
        <dbReference type="EMBL" id="HAF1616143.1"/>
    </source>
</evidence>
<reference evidence="2" key="2">
    <citation type="submission" date="2020-02" db="EMBL/GenBank/DDBJ databases">
        <authorList>
            <consortium name="NCBI Pathogen Detection Project"/>
        </authorList>
    </citation>
    <scope>NUCLEOTIDE SEQUENCE</scope>
    <source>
        <strain evidence="2">MA.03-3818</strain>
    </source>
</reference>
<sequence length="233" mass="26118">MKNSILNHMKKEGLIILALTILAYGVALSYEIGCSIYFSFNPDFIQIDIKSLFNGIISIAAYFFVALALSLISKQRETPFLKKIAQITLCILLIFFSFSSPNPSIILANIISCFLICLGFAAFVFAYHFVAKRDIAISLLLSGIFVLFIMSASIAIGITESSTTKNFNYFEYNNEKYAIIKIYNGNIIGKKIQHNKLSDTDGIYIPNQYVNILTTHEIKIENPQGKLTYKSSN</sequence>
<proteinExistence type="predicted"/>
<gene>
    <name evidence="2" type="ORF">G9B49_005200</name>
</gene>
<feature type="transmembrane region" description="Helical" evidence="1">
    <location>
        <begin position="137"/>
        <end position="158"/>
    </location>
</feature>
<feature type="transmembrane region" description="Helical" evidence="1">
    <location>
        <begin position="53"/>
        <end position="72"/>
    </location>
</feature>